<evidence type="ECO:0000313" key="1">
    <source>
        <dbReference type="EMBL" id="KAF5394781.1"/>
    </source>
</evidence>
<proteinExistence type="predicted"/>
<protein>
    <submittedName>
        <fullName evidence="1">Uncharacterized protein</fullName>
    </submittedName>
</protein>
<dbReference type="EMBL" id="LUCH01017717">
    <property type="protein sequence ID" value="KAF5394781.1"/>
    <property type="molecule type" value="Genomic_DNA"/>
</dbReference>
<keyword evidence="2" id="KW-1185">Reference proteome</keyword>
<dbReference type="AlphaFoldDB" id="A0A8J4SNI7"/>
<organism evidence="1 2">
    <name type="scientific">Paragonimus heterotremus</name>
    <dbReference type="NCBI Taxonomy" id="100268"/>
    <lineage>
        <taxon>Eukaryota</taxon>
        <taxon>Metazoa</taxon>
        <taxon>Spiralia</taxon>
        <taxon>Lophotrochozoa</taxon>
        <taxon>Platyhelminthes</taxon>
        <taxon>Trematoda</taxon>
        <taxon>Digenea</taxon>
        <taxon>Plagiorchiida</taxon>
        <taxon>Troglotremata</taxon>
        <taxon>Troglotrematidae</taxon>
        <taxon>Paragonimus</taxon>
    </lineage>
</organism>
<evidence type="ECO:0000313" key="2">
    <source>
        <dbReference type="Proteomes" id="UP000748531"/>
    </source>
</evidence>
<gene>
    <name evidence="1" type="ORF">PHET_10241</name>
</gene>
<sequence length="62" mass="6737">MLSRSAVPLILLRSCVRAFPRGFCAEAELLTADNEKNGGGPIRPIYFDAQATTPVMLCCHIT</sequence>
<accession>A0A8J4SNI7</accession>
<reference evidence="1" key="1">
    <citation type="submission" date="2019-05" db="EMBL/GenBank/DDBJ databases">
        <title>Annotation for the trematode Paragonimus heterotremus.</title>
        <authorList>
            <person name="Choi Y.-J."/>
        </authorList>
    </citation>
    <scope>NUCLEOTIDE SEQUENCE</scope>
    <source>
        <strain evidence="1">LC</strain>
    </source>
</reference>
<comment type="caution">
    <text evidence="1">The sequence shown here is derived from an EMBL/GenBank/DDBJ whole genome shotgun (WGS) entry which is preliminary data.</text>
</comment>
<name>A0A8J4SNI7_9TREM</name>
<dbReference type="Proteomes" id="UP000748531">
    <property type="component" value="Unassembled WGS sequence"/>
</dbReference>